<dbReference type="Proteomes" id="UP000797356">
    <property type="component" value="Chromosome 2"/>
</dbReference>
<evidence type="ECO:0000259" key="3">
    <source>
        <dbReference type="Pfam" id="PF00224"/>
    </source>
</evidence>
<dbReference type="InterPro" id="IPR015806">
    <property type="entry name" value="Pyrv_Knase_insert_dom_sf"/>
</dbReference>
<comment type="catalytic activity">
    <reaction evidence="2">
        <text>(E)-4-coumarate + ATP + CoA = (E)-4-coumaroyl-CoA + AMP + diphosphate</text>
        <dbReference type="Rhea" id="RHEA:19641"/>
        <dbReference type="ChEBI" id="CHEBI:12876"/>
        <dbReference type="ChEBI" id="CHEBI:30616"/>
        <dbReference type="ChEBI" id="CHEBI:33019"/>
        <dbReference type="ChEBI" id="CHEBI:57287"/>
        <dbReference type="ChEBI" id="CHEBI:85008"/>
        <dbReference type="ChEBI" id="CHEBI:456215"/>
        <dbReference type="EC" id="6.2.1.12"/>
    </reaction>
    <physiologicalReaction direction="left-to-right" evidence="2">
        <dbReference type="Rhea" id="RHEA:19642"/>
    </physiologicalReaction>
</comment>
<proteinExistence type="predicted"/>
<dbReference type="EC" id="6.2.1.12" evidence="1"/>
<name>A0A8K0HXK3_COCNU</name>
<evidence type="ECO:0000256" key="1">
    <source>
        <dbReference type="ARBA" id="ARBA00012959"/>
    </source>
</evidence>
<organism evidence="5 6">
    <name type="scientific">Cocos nucifera</name>
    <name type="common">Coconut palm</name>
    <dbReference type="NCBI Taxonomy" id="13894"/>
    <lineage>
        <taxon>Eukaryota</taxon>
        <taxon>Viridiplantae</taxon>
        <taxon>Streptophyta</taxon>
        <taxon>Embryophyta</taxon>
        <taxon>Tracheophyta</taxon>
        <taxon>Spermatophyta</taxon>
        <taxon>Magnoliopsida</taxon>
        <taxon>Liliopsida</taxon>
        <taxon>Arecaceae</taxon>
        <taxon>Arecoideae</taxon>
        <taxon>Cocoseae</taxon>
        <taxon>Attaleinae</taxon>
        <taxon>Cocos</taxon>
    </lineage>
</organism>
<feature type="domain" description="Pyruvate kinase barrel" evidence="3">
    <location>
        <begin position="787"/>
        <end position="873"/>
    </location>
</feature>
<protein>
    <recommendedName>
        <fullName evidence="1">4-coumarate--CoA ligase</fullName>
        <ecNumber evidence="1">6.2.1.12</ecNumber>
    </recommendedName>
</protein>
<reference evidence="5" key="2">
    <citation type="submission" date="2019-07" db="EMBL/GenBank/DDBJ databases">
        <authorList>
            <person name="Yang Y."/>
            <person name="Bocs S."/>
            <person name="Baudouin L."/>
        </authorList>
    </citation>
    <scope>NUCLEOTIDE SEQUENCE</scope>
    <source>
        <tissue evidence="5">Spear leaf of Hainan Tall coconut</tissue>
    </source>
</reference>
<keyword evidence="5" id="KW-0418">Kinase</keyword>
<dbReference type="InterPro" id="IPR015813">
    <property type="entry name" value="Pyrv/PenolPyrv_kinase-like_dom"/>
</dbReference>
<dbReference type="InterPro" id="IPR015793">
    <property type="entry name" value="Pyrv_Knase_brl"/>
</dbReference>
<feature type="domain" description="AMP-dependent synthetase/ligase" evidence="4">
    <location>
        <begin position="53"/>
        <end position="280"/>
    </location>
</feature>
<accession>A0A8K0HXK3</accession>
<dbReference type="GO" id="GO:0004743">
    <property type="term" value="F:pyruvate kinase activity"/>
    <property type="evidence" value="ECO:0007669"/>
    <property type="project" value="InterPro"/>
</dbReference>
<dbReference type="GO" id="GO:0030955">
    <property type="term" value="F:potassium ion binding"/>
    <property type="evidence" value="ECO:0007669"/>
    <property type="project" value="InterPro"/>
</dbReference>
<dbReference type="PANTHER" id="PTHR43272:SF3">
    <property type="entry name" value="LONG CHAIN ACYL-COA SYNTHETASE 4"/>
    <property type="match status" value="1"/>
</dbReference>
<evidence type="ECO:0000313" key="6">
    <source>
        <dbReference type="Proteomes" id="UP000797356"/>
    </source>
</evidence>
<dbReference type="AlphaFoldDB" id="A0A8K0HXK3"/>
<feature type="domain" description="Pyruvate kinase barrel" evidence="3">
    <location>
        <begin position="991"/>
        <end position="1224"/>
    </location>
</feature>
<evidence type="ECO:0000259" key="4">
    <source>
        <dbReference type="Pfam" id="PF00501"/>
    </source>
</evidence>
<evidence type="ECO:0000256" key="2">
    <source>
        <dbReference type="ARBA" id="ARBA00034252"/>
    </source>
</evidence>
<dbReference type="PROSITE" id="PS00455">
    <property type="entry name" value="AMP_BINDING"/>
    <property type="match status" value="1"/>
</dbReference>
<dbReference type="OrthoDB" id="1881597at2759"/>
<sequence length="1227" mass="136632">MKHLVEVEKGQEGSDGRPSVGPAYRSVFAKDGFPRPIPGLNCCWDVFRMSVERNPKNRMLGRREFVDGKARKYVWLTYQEVYDIVMKVGASILHCGVKQGGRCGIYGANCPEWVISMEACNAHGIYCVPLYDTLGAGAIEFIICHAEIQITFVEEKKIMEGENQQLDLPVQKKTDICTIMYTSGTTGDPKGVMISNESIITLIAGVDWLLHCVKQQLHDSDVYLSYLPLAHSFDRVIEELFIFHGASIGFWHGDVKLLVEDIEVLKPTVFCAVPRVLDRIYSGLTETCAGTFVSLPNDFAMVGTVGPPVPNVDVRLESVPEMGYDALSSMPRGEICIRGKTLFSGYYKREDLTNEVMVDGWFYTGDIGEWQPDGSLKIIDRKKNIFKLSQGEYIAAENLENIYGLVPDIDFIWIYGNSFESFLVAIVNPNKQSLENWAGENGISEDFTALCENPKAKEYILGELTKIANAKKLKGFEFVKAVHLDPVPFDMGRDLLTPTYKKKRPQLLKYYQHYVYRYTVVLYEAICKVHLADLTSSKPIVQFSPSTLRVPLNSVVSGHCHIQIQGISKENQREYVKVFAKLRENDDSESNGRKTFEDMLDAVPHKSECDLRSEKSSLGSTESSSHVEEVSNYLFVPRQELSQYLFDPEVYLHKLRAVNLHVLASEQWNASHLKTCHRTYLASATNLIHYLALHCLDVDQLTEDLGSVGLLNLKYANTNVLASITASIQLLENLKPDSSYKRTWPMDMRNYLTLQEGEKVTDLGISAMRKRASMHAAALFGHLQEKKNAHIMVTVGREAITNEMLLGDLLKAGANIIRINCAHDDPSVWSEIIRLAKHSSQMLEKPCRILMDLAGPKLRTGSLKTGPDVVKIAPKRTAQGNVISPAQVWLSRTGCSHPPHLSLDATLFVDGDRFFKELDVGDVLKFIDVRGKWRSLTISKKISVFSGCGYVAESLKTAYLESGTKLCIQRKRGKVSIGEVVNVPAIQHFIRLRVGDLLTITRDPRLSLEEIDDTAYGAPRITCDSGRLFDSVKPGDPIAFDDGKIWGVVKGTSINEIVVSITQASPQGSKLGAEKSINIPKSDMHFEGLTSKDLVDLDFIANNADMVGISFIRNVRDMVIVLQEVEKRNLQGLGIVMKIETCGAFENLPLLLLQAMQSPNPLGVMIARGDLAVECGWDQMASIQEQILSICSAAHVPVIWATQVLESLTKSGIPARSEITDVASGMR</sequence>
<dbReference type="Gene3D" id="2.40.33.10">
    <property type="entry name" value="PK beta-barrel domain-like"/>
    <property type="match status" value="1"/>
</dbReference>
<dbReference type="EMBL" id="CM017873">
    <property type="protein sequence ID" value="KAG1330330.1"/>
    <property type="molecule type" value="Genomic_DNA"/>
</dbReference>
<comment type="caution">
    <text evidence="5">The sequence shown here is derived from an EMBL/GenBank/DDBJ whole genome shotgun (WGS) entry which is preliminary data.</text>
</comment>
<dbReference type="GO" id="GO:0106290">
    <property type="term" value="F:trans-cinnamate-CoA ligase activity"/>
    <property type="evidence" value="ECO:0007669"/>
    <property type="project" value="UniProtKB-ARBA"/>
</dbReference>
<reference evidence="5" key="1">
    <citation type="journal article" date="2017" name="Gigascience">
        <title>The genome draft of coconut (Cocos nucifera).</title>
        <authorList>
            <person name="Xiao Y."/>
            <person name="Xu P."/>
            <person name="Fan H."/>
            <person name="Baudouin L."/>
            <person name="Xia W."/>
            <person name="Bocs S."/>
            <person name="Xu J."/>
            <person name="Li Q."/>
            <person name="Guo A."/>
            <person name="Zhou L."/>
            <person name="Li J."/>
            <person name="Wu Y."/>
            <person name="Ma Z."/>
            <person name="Armero A."/>
            <person name="Issali A.E."/>
            <person name="Liu N."/>
            <person name="Peng M."/>
            <person name="Yang Y."/>
        </authorList>
    </citation>
    <scope>NUCLEOTIDE SEQUENCE</scope>
    <source>
        <tissue evidence="5">Spear leaf of Hainan Tall coconut</tissue>
    </source>
</reference>
<dbReference type="Gene3D" id="3.40.50.12780">
    <property type="entry name" value="N-terminal domain of ligase-like"/>
    <property type="match status" value="2"/>
</dbReference>
<dbReference type="GO" id="GO:0016207">
    <property type="term" value="F:4-coumarate-CoA ligase activity"/>
    <property type="evidence" value="ECO:0007669"/>
    <property type="project" value="UniProtKB-EC"/>
</dbReference>
<dbReference type="GO" id="GO:0016020">
    <property type="term" value="C:membrane"/>
    <property type="evidence" value="ECO:0007669"/>
    <property type="project" value="TreeGrafter"/>
</dbReference>
<keyword evidence="5" id="KW-0808">Transferase</keyword>
<dbReference type="SUPFAM" id="SSF56801">
    <property type="entry name" value="Acetyl-CoA synthetase-like"/>
    <property type="match status" value="1"/>
</dbReference>
<dbReference type="GO" id="GO:0004467">
    <property type="term" value="F:long-chain fatty acid-CoA ligase activity"/>
    <property type="evidence" value="ECO:0007669"/>
    <property type="project" value="UniProtKB-ARBA"/>
</dbReference>
<evidence type="ECO:0000313" key="5">
    <source>
        <dbReference type="EMBL" id="KAG1330330.1"/>
    </source>
</evidence>
<dbReference type="InterPro" id="IPR000873">
    <property type="entry name" value="AMP-dep_synth/lig_dom"/>
</dbReference>
<dbReference type="InterPro" id="IPR011037">
    <property type="entry name" value="Pyrv_Knase-like_insert_dom_sf"/>
</dbReference>
<keyword evidence="5" id="KW-0670">Pyruvate</keyword>
<dbReference type="GO" id="GO:0005783">
    <property type="term" value="C:endoplasmic reticulum"/>
    <property type="evidence" value="ECO:0007669"/>
    <property type="project" value="TreeGrafter"/>
</dbReference>
<dbReference type="Pfam" id="PF00501">
    <property type="entry name" value="AMP-binding"/>
    <property type="match status" value="2"/>
</dbReference>
<dbReference type="GO" id="GO:0000287">
    <property type="term" value="F:magnesium ion binding"/>
    <property type="evidence" value="ECO:0007669"/>
    <property type="project" value="InterPro"/>
</dbReference>
<feature type="domain" description="AMP-dependent synthetase/ligase" evidence="4">
    <location>
        <begin position="283"/>
        <end position="347"/>
    </location>
</feature>
<dbReference type="PANTHER" id="PTHR43272">
    <property type="entry name" value="LONG-CHAIN-FATTY-ACID--COA LIGASE"/>
    <property type="match status" value="1"/>
</dbReference>
<dbReference type="InterPro" id="IPR040442">
    <property type="entry name" value="Pyrv_kinase-like_dom_sf"/>
</dbReference>
<dbReference type="GO" id="GO:0009698">
    <property type="term" value="P:phenylpropanoid metabolic process"/>
    <property type="evidence" value="ECO:0007669"/>
    <property type="project" value="UniProtKB-ARBA"/>
</dbReference>
<dbReference type="SUPFAM" id="SSF50800">
    <property type="entry name" value="PK beta-barrel domain-like"/>
    <property type="match status" value="1"/>
</dbReference>
<dbReference type="SUPFAM" id="SSF51621">
    <property type="entry name" value="Phosphoenolpyruvate/pyruvate domain"/>
    <property type="match status" value="1"/>
</dbReference>
<keyword evidence="6" id="KW-1185">Reference proteome</keyword>
<gene>
    <name evidence="5" type="ORF">COCNU_02G002980</name>
</gene>
<dbReference type="InterPro" id="IPR020845">
    <property type="entry name" value="AMP-binding_CS"/>
</dbReference>
<dbReference type="InterPro" id="IPR042099">
    <property type="entry name" value="ANL_N_sf"/>
</dbReference>
<dbReference type="GO" id="GO:0016301">
    <property type="term" value="F:kinase activity"/>
    <property type="evidence" value="ECO:0007669"/>
    <property type="project" value="UniProtKB-KW"/>
</dbReference>
<dbReference type="Gene3D" id="3.20.20.60">
    <property type="entry name" value="Phosphoenolpyruvate-binding domains"/>
    <property type="match status" value="2"/>
</dbReference>
<dbReference type="Pfam" id="PF00224">
    <property type="entry name" value="PK"/>
    <property type="match status" value="2"/>
</dbReference>